<dbReference type="Proteomes" id="UP000215902">
    <property type="component" value="Unassembled WGS sequence"/>
</dbReference>
<comment type="caution">
    <text evidence="3">The sequence shown here is derived from an EMBL/GenBank/DDBJ whole genome shotgun (WGS) entry which is preliminary data.</text>
</comment>
<evidence type="ECO:0000313" key="2">
    <source>
        <dbReference type="EMBL" id="PAA68249.1"/>
    </source>
</evidence>
<keyword evidence="4" id="KW-1185">Reference proteome</keyword>
<feature type="region of interest" description="Disordered" evidence="1">
    <location>
        <begin position="158"/>
        <end position="190"/>
    </location>
</feature>
<dbReference type="EMBL" id="NIVC01000567">
    <property type="protein sequence ID" value="PAA80778.1"/>
    <property type="molecule type" value="Genomic_DNA"/>
</dbReference>
<accession>A0A267G403</accession>
<evidence type="ECO:0000313" key="3">
    <source>
        <dbReference type="EMBL" id="PAA80778.1"/>
    </source>
</evidence>
<dbReference type="AlphaFoldDB" id="A0A267G403"/>
<proteinExistence type="predicted"/>
<dbReference type="EMBL" id="NIVC01001408">
    <property type="protein sequence ID" value="PAA68249.1"/>
    <property type="molecule type" value="Genomic_DNA"/>
</dbReference>
<evidence type="ECO:0000313" key="4">
    <source>
        <dbReference type="Proteomes" id="UP000215902"/>
    </source>
</evidence>
<sequence length="330" mass="36197">MSNDLSQHVAMLPADVGSIGISLRIMDSNGRLLVDLNQHLSLNQRSSTETVQLDVDCGETGSNNQIATTAYETDKFKSCRRSNSQRSQYRVRFDDSDSLAAPIATVSSASTMYIATPPSRELKTMKDNAASFSSSETSIDLIDRINGSLGRIASFARETRQQQQNSKQQQQQQKQQPKRPQYVSTQQQATSSDQFTSLSCCSAKDSNLSAPAVPICVKKTAWNAEELHYAIESDTVDDEDELLSKDTRQSAESRPATQATITFRGGFGDSNNFNVPTAANRPGSATTEAAGITGNSLANLLCKRYQRDIIIHTIRGVVDRLCRQQQTGRI</sequence>
<reference evidence="3 4" key="1">
    <citation type="submission" date="2017-06" db="EMBL/GenBank/DDBJ databases">
        <title>A platform for efficient transgenesis in Macrostomum lignano, a flatworm model organism for stem cell research.</title>
        <authorList>
            <person name="Berezikov E."/>
        </authorList>
    </citation>
    <scope>NUCLEOTIDE SEQUENCE [LARGE SCALE GENOMIC DNA]</scope>
    <source>
        <strain evidence="3">DV1</strain>
        <tissue evidence="3">Whole organism</tissue>
    </source>
</reference>
<protein>
    <submittedName>
        <fullName evidence="3">Uncharacterized protein</fullName>
    </submittedName>
</protein>
<feature type="compositionally biased region" description="Polar residues" evidence="1">
    <location>
        <begin position="252"/>
        <end position="261"/>
    </location>
</feature>
<feature type="compositionally biased region" description="Low complexity" evidence="1">
    <location>
        <begin position="161"/>
        <end position="181"/>
    </location>
</feature>
<organism evidence="3 4">
    <name type="scientific">Macrostomum lignano</name>
    <dbReference type="NCBI Taxonomy" id="282301"/>
    <lineage>
        <taxon>Eukaryota</taxon>
        <taxon>Metazoa</taxon>
        <taxon>Spiralia</taxon>
        <taxon>Lophotrochozoa</taxon>
        <taxon>Platyhelminthes</taxon>
        <taxon>Rhabditophora</taxon>
        <taxon>Macrostomorpha</taxon>
        <taxon>Macrostomida</taxon>
        <taxon>Macrostomidae</taxon>
        <taxon>Macrostomum</taxon>
    </lineage>
</organism>
<evidence type="ECO:0000256" key="1">
    <source>
        <dbReference type="SAM" id="MobiDB-lite"/>
    </source>
</evidence>
<feature type="region of interest" description="Disordered" evidence="1">
    <location>
        <begin position="246"/>
        <end position="272"/>
    </location>
</feature>
<name>A0A267G403_9PLAT</name>
<gene>
    <name evidence="2" type="ORF">BOX15_Mlig013757g2</name>
    <name evidence="3" type="ORF">BOX15_Mlig013757g3</name>
</gene>